<feature type="domain" description="HTH cro/C1-type" evidence="2">
    <location>
        <begin position="90"/>
        <end position="145"/>
    </location>
</feature>
<proteinExistence type="predicted"/>
<evidence type="ECO:0000313" key="4">
    <source>
        <dbReference type="Proteomes" id="UP001518872"/>
    </source>
</evidence>
<keyword evidence="4" id="KW-1185">Reference proteome</keyword>
<protein>
    <submittedName>
        <fullName evidence="3">Helix-turn-helix transcriptional regulator</fullName>
    </submittedName>
</protein>
<feature type="region of interest" description="Disordered" evidence="1">
    <location>
        <begin position="28"/>
        <end position="68"/>
    </location>
</feature>
<comment type="caution">
    <text evidence="3">The sequence shown here is derived from an EMBL/GenBank/DDBJ whole genome shotgun (WGS) entry which is preliminary data.</text>
</comment>
<dbReference type="SUPFAM" id="SSF47413">
    <property type="entry name" value="lambda repressor-like DNA-binding domains"/>
    <property type="match status" value="1"/>
</dbReference>
<evidence type="ECO:0000256" key="1">
    <source>
        <dbReference type="SAM" id="MobiDB-lite"/>
    </source>
</evidence>
<evidence type="ECO:0000313" key="3">
    <source>
        <dbReference type="EMBL" id="MBM7077045.1"/>
    </source>
</evidence>
<dbReference type="Proteomes" id="UP001518872">
    <property type="component" value="Unassembled WGS sequence"/>
</dbReference>
<sequence>MPSCAATFQRQICVACGGWICRRVVDGGGGGTSRRRAGVSRSTPPSGRRPGSGFWRRPRRSGYPWRKRPGRCRIGGGAVSGDAVPIGRRVAYLRVRRKLSQQSFADRLGKSKSWVDKVERGIRPLERVSTIREVAAVLRVDTAMLLGRDAQPAEVAARDTGVARIRAALSTYEMVLGRAAGREVMSTDRLARALGHAWAAYQQARYPRLVELLPGLLTEVHRAHVRDPEAYRVAVVQAYRVTAALLVKLDERSLAWLAADRAMSAATGDRVLLAGAAVQLGQVLRTVARARSVMLAAAYQIAPVDPNRGTPQEWSLCGSLRVQAALIAARTGDDWAADDLLDEATEMAAQVGDGHDHHRTGFGPAAVEAGRVTAAVELGDGPQAVARHEEVIGWDGWRWLPVEHRAAHLVDAARGYLLTGDPVGAARALIRADRVAPAEVRHRPVVRKVVDQLARDPRAPTTITPLAVSLGLL</sequence>
<feature type="compositionally biased region" description="Basic residues" evidence="1">
    <location>
        <begin position="56"/>
        <end position="68"/>
    </location>
</feature>
<dbReference type="EMBL" id="JAFEUC010000004">
    <property type="protein sequence ID" value="MBM7077045.1"/>
    <property type="molecule type" value="Genomic_DNA"/>
</dbReference>
<evidence type="ECO:0000259" key="2">
    <source>
        <dbReference type="PROSITE" id="PS50943"/>
    </source>
</evidence>
<organism evidence="3 4">
    <name type="scientific">Micromonospora humida</name>
    <dbReference type="NCBI Taxonomy" id="2809018"/>
    <lineage>
        <taxon>Bacteria</taxon>
        <taxon>Bacillati</taxon>
        <taxon>Actinomycetota</taxon>
        <taxon>Actinomycetes</taxon>
        <taxon>Micromonosporales</taxon>
        <taxon>Micromonosporaceae</taxon>
        <taxon>Micromonospora</taxon>
    </lineage>
</organism>
<dbReference type="PROSITE" id="PS50943">
    <property type="entry name" value="HTH_CROC1"/>
    <property type="match status" value="1"/>
</dbReference>
<dbReference type="CDD" id="cd00093">
    <property type="entry name" value="HTH_XRE"/>
    <property type="match status" value="1"/>
</dbReference>
<dbReference type="InterPro" id="IPR001387">
    <property type="entry name" value="Cro/C1-type_HTH"/>
</dbReference>
<accession>A0ABS2IRT6</accession>
<dbReference type="SMART" id="SM00530">
    <property type="entry name" value="HTH_XRE"/>
    <property type="match status" value="1"/>
</dbReference>
<reference evidence="3 4" key="1">
    <citation type="submission" date="2021-02" db="EMBL/GenBank/DDBJ databases">
        <authorList>
            <person name="Ra J.-S."/>
        </authorList>
    </citation>
    <scope>NUCLEOTIDE SEQUENCE [LARGE SCALE GENOMIC DNA]</scope>
    <source>
        <strain evidence="3 4">MMS20-R1-14</strain>
    </source>
</reference>
<dbReference type="InterPro" id="IPR010982">
    <property type="entry name" value="Lambda_DNA-bd_dom_sf"/>
</dbReference>
<dbReference type="Gene3D" id="1.10.260.40">
    <property type="entry name" value="lambda repressor-like DNA-binding domains"/>
    <property type="match status" value="1"/>
</dbReference>
<name>A0ABS2IRT6_9ACTN</name>
<gene>
    <name evidence="3" type="ORF">JQX11_11855</name>
</gene>
<dbReference type="Pfam" id="PF13560">
    <property type="entry name" value="HTH_31"/>
    <property type="match status" value="1"/>
</dbReference>